<feature type="transmembrane region" description="Helical" evidence="1">
    <location>
        <begin position="130"/>
        <end position="157"/>
    </location>
</feature>
<feature type="transmembrane region" description="Helical" evidence="1">
    <location>
        <begin position="267"/>
        <end position="285"/>
    </location>
</feature>
<feature type="transmembrane region" description="Helical" evidence="1">
    <location>
        <begin position="60"/>
        <end position="85"/>
    </location>
</feature>
<keyword evidence="3" id="KW-1185">Reference proteome</keyword>
<dbReference type="Proteomes" id="UP001500503">
    <property type="component" value="Unassembled WGS sequence"/>
</dbReference>
<evidence type="ECO:0008006" key="4">
    <source>
        <dbReference type="Google" id="ProtNLM"/>
    </source>
</evidence>
<feature type="transmembrane region" description="Helical" evidence="1">
    <location>
        <begin position="91"/>
        <end position="118"/>
    </location>
</feature>
<protein>
    <recommendedName>
        <fullName evidence="4">Cytochrome c biogenesis protein CcdA</fullName>
    </recommendedName>
</protein>
<evidence type="ECO:0000313" key="3">
    <source>
        <dbReference type="Proteomes" id="UP001500503"/>
    </source>
</evidence>
<comment type="caution">
    <text evidence="2">The sequence shown here is derived from an EMBL/GenBank/DDBJ whole genome shotgun (WGS) entry which is preliminary data.</text>
</comment>
<dbReference type="PANTHER" id="PTHR31272">
    <property type="entry name" value="CYTOCHROME C-TYPE BIOGENESIS PROTEIN HI_1454-RELATED"/>
    <property type="match status" value="1"/>
</dbReference>
<gene>
    <name evidence="2" type="ORF">GCM10023191_032930</name>
</gene>
<proteinExistence type="predicted"/>
<evidence type="ECO:0000256" key="1">
    <source>
        <dbReference type="SAM" id="Phobius"/>
    </source>
</evidence>
<organism evidence="2 3">
    <name type="scientific">Actinoallomurus oryzae</name>
    <dbReference type="NCBI Taxonomy" id="502180"/>
    <lineage>
        <taxon>Bacteria</taxon>
        <taxon>Bacillati</taxon>
        <taxon>Actinomycetota</taxon>
        <taxon>Actinomycetes</taxon>
        <taxon>Streptosporangiales</taxon>
        <taxon>Thermomonosporaceae</taxon>
        <taxon>Actinoallomurus</taxon>
    </lineage>
</organism>
<feature type="transmembrane region" description="Helical" evidence="1">
    <location>
        <begin position="169"/>
        <end position="189"/>
    </location>
</feature>
<accession>A0ABP8Q0C6</accession>
<dbReference type="PANTHER" id="PTHR31272:SF4">
    <property type="entry name" value="CYTOCHROME C-TYPE BIOGENESIS PROTEIN HI_1454-RELATED"/>
    <property type="match status" value="1"/>
</dbReference>
<name>A0ABP8Q0C6_9ACTN</name>
<keyword evidence="1" id="KW-0472">Membrane</keyword>
<dbReference type="EMBL" id="BAABHF010000019">
    <property type="protein sequence ID" value="GAA4494176.1"/>
    <property type="molecule type" value="Genomic_DNA"/>
</dbReference>
<keyword evidence="1" id="KW-1133">Transmembrane helix</keyword>
<feature type="transmembrane region" description="Helical" evidence="1">
    <location>
        <begin position="210"/>
        <end position="233"/>
    </location>
</feature>
<keyword evidence="1" id="KW-0812">Transmembrane</keyword>
<reference evidence="3" key="1">
    <citation type="journal article" date="2019" name="Int. J. Syst. Evol. Microbiol.">
        <title>The Global Catalogue of Microorganisms (GCM) 10K type strain sequencing project: providing services to taxonomists for standard genome sequencing and annotation.</title>
        <authorList>
            <consortium name="The Broad Institute Genomics Platform"/>
            <consortium name="The Broad Institute Genome Sequencing Center for Infectious Disease"/>
            <person name="Wu L."/>
            <person name="Ma J."/>
        </authorList>
    </citation>
    <scope>NUCLEOTIDE SEQUENCE [LARGE SCALE GENOMIC DNA]</scope>
    <source>
        <strain evidence="3">JCM 17933</strain>
    </source>
</reference>
<dbReference type="InterPro" id="IPR051790">
    <property type="entry name" value="Cytochrome_c-biogenesis_DsbD"/>
</dbReference>
<evidence type="ECO:0000313" key="2">
    <source>
        <dbReference type="EMBL" id="GAA4494176.1"/>
    </source>
</evidence>
<sequence length="307" mass="31775">MWGRTIRREGTVRDGMPDVGYLAAFFGGVLALISPCSALLLPSFFAYAFQRTSQLAGRTVLFYAGLLITLVPLGAGSSAAVSLFYGHREALVLIAGWLIVGLGVGQVFGGGFAFGPAVRLQQRVAGRGGLVSVVGLGAAYGLAGFCSGPILGAVLTVAAAGGRPLRGGALLAVYALGMAAPMFVLALLWDRFRLGERGWLRGRLVRIGRFRLHTTMLASGLLFVGVGVLFLAYDGTAGITGALGMGETASADGAAQRWIAGLRVPDWLVLLVAAVVTVAVTAWRWRRACTGEPRAPGETPGAGGDRG</sequence>
<feature type="transmembrane region" description="Helical" evidence="1">
    <location>
        <begin position="20"/>
        <end position="48"/>
    </location>
</feature>